<dbReference type="InterPro" id="IPR023346">
    <property type="entry name" value="Lysozyme-like_dom_sf"/>
</dbReference>
<evidence type="ECO:0000256" key="15">
    <source>
        <dbReference type="ARBA" id="ARBA00023316"/>
    </source>
</evidence>
<feature type="transmembrane region" description="Helical" evidence="18">
    <location>
        <begin position="21"/>
        <end position="41"/>
    </location>
</feature>
<evidence type="ECO:0000256" key="2">
    <source>
        <dbReference type="ARBA" id="ARBA00004752"/>
    </source>
</evidence>
<keyword evidence="12" id="KW-0573">Peptidoglycan synthesis</keyword>
<name>A0A1I6FNS8_9FLAO</name>
<dbReference type="SUPFAM" id="SSF53955">
    <property type="entry name" value="Lysozyme-like"/>
    <property type="match status" value="1"/>
</dbReference>
<dbReference type="GO" id="GO:0030288">
    <property type="term" value="C:outer membrane-bounded periplasmic space"/>
    <property type="evidence" value="ECO:0007669"/>
    <property type="project" value="TreeGrafter"/>
</dbReference>
<keyword evidence="11" id="KW-0133">Cell shape</keyword>
<evidence type="ECO:0000256" key="1">
    <source>
        <dbReference type="ARBA" id="ARBA00004236"/>
    </source>
</evidence>
<proteinExistence type="inferred from homology"/>
<sequence length="753" mass="84881">MNRLKTLFLKLPRWARLPVGLFLTATLVVAGFILSVRLGLWGRIPSTNELAEIQLDRATEVYSADSVLIGKYYLNDRQPIPPEAIPGHVTQALIAIEDQRFYQHNGVDYPSLFRVFFKNILLGDSSAGGGSTISQQLAKNLFPRKAGGTIRLVADKVREMIIAGRLEKAYGKEGVLHLYLNTVSFGDNTYGIESASQRFFSRPASQLNTEQAAVLIGMLKATYSYNPRIFPERSTQRRNLVLQNMAKLEYLPPTLADSLAALPLQLQYQPYGHDQGLAPYFREEVRKQAVALIAELPGDDKNLNIYNSGLKIYTTLDSRLQEIAEERMHEHMPAIQGQMEKAYGNRAPWKSDKTFKDAYLRESEPYRKLKAAGISHADIMDSLSRKRLMTLGDWQGEREVEASTADSLLHYARFLQTGNLAIDARSGAVLVWVGGIDYQRFKFDHISQSKRQVGSTFKPIVYTTALEEGLEPCTYFSAREVRYENLEDWTPANSGSDDEAYLNYTLNYALTHSVNTVAVKVLEETGIPRVIAQSEAMGIHEPLPEEPAIALGAGSVPMEQLAAAYSSFVNKGKPATPFLIRRIEDSEGRELFAHQPVINEEAFSEETRDQMLRMMQNVVNEGTASRLRARYDIRGDVAGKTGTTQKNRDAWFVGLTPKVVHISWVGLDRYDLSFPNTTIGQGANAALPLFALWYRDVQNDPELRHWVSGRFEFSEQSEDLEDCPPIKRDGFFKRLFTNPNKAKTRKFRKKEGR</sequence>
<evidence type="ECO:0000256" key="6">
    <source>
        <dbReference type="ARBA" id="ARBA00022645"/>
    </source>
</evidence>
<dbReference type="Proteomes" id="UP000199534">
    <property type="component" value="Unassembled WGS sequence"/>
</dbReference>
<keyword evidence="6" id="KW-0121">Carboxypeptidase</keyword>
<evidence type="ECO:0000256" key="11">
    <source>
        <dbReference type="ARBA" id="ARBA00022960"/>
    </source>
</evidence>
<organism evidence="21 22">
    <name type="scientific">Robiginitalea myxolifaciens</name>
    <dbReference type="NCBI Taxonomy" id="400055"/>
    <lineage>
        <taxon>Bacteria</taxon>
        <taxon>Pseudomonadati</taxon>
        <taxon>Bacteroidota</taxon>
        <taxon>Flavobacteriia</taxon>
        <taxon>Flavobacteriales</taxon>
        <taxon>Flavobacteriaceae</taxon>
        <taxon>Robiginitalea</taxon>
    </lineage>
</organism>
<dbReference type="GO" id="GO:0008955">
    <property type="term" value="F:peptidoglycan glycosyltransferase activity"/>
    <property type="evidence" value="ECO:0007669"/>
    <property type="project" value="UniProtKB-EC"/>
</dbReference>
<dbReference type="Gene3D" id="3.40.710.10">
    <property type="entry name" value="DD-peptidase/beta-lactamase superfamily"/>
    <property type="match status" value="2"/>
</dbReference>
<evidence type="ECO:0000256" key="10">
    <source>
        <dbReference type="ARBA" id="ARBA00022801"/>
    </source>
</evidence>
<evidence type="ECO:0000313" key="21">
    <source>
        <dbReference type="EMBL" id="SFR31595.1"/>
    </source>
</evidence>
<keyword evidence="22" id="KW-1185">Reference proteome</keyword>
<dbReference type="SUPFAM" id="SSF56601">
    <property type="entry name" value="beta-lactamase/transpeptidase-like"/>
    <property type="match status" value="1"/>
</dbReference>
<dbReference type="GO" id="GO:0071555">
    <property type="term" value="P:cell wall organization"/>
    <property type="evidence" value="ECO:0007669"/>
    <property type="project" value="UniProtKB-KW"/>
</dbReference>
<dbReference type="STRING" id="400055.SAMN04490243_0287"/>
<dbReference type="GO" id="GO:0008658">
    <property type="term" value="F:penicillin binding"/>
    <property type="evidence" value="ECO:0007669"/>
    <property type="project" value="InterPro"/>
</dbReference>
<dbReference type="InterPro" id="IPR001264">
    <property type="entry name" value="Glyco_trans_51"/>
</dbReference>
<keyword evidence="15" id="KW-0961">Cell wall biogenesis/degradation</keyword>
<evidence type="ECO:0000256" key="13">
    <source>
        <dbReference type="ARBA" id="ARBA00023136"/>
    </source>
</evidence>
<dbReference type="GO" id="GO:0005886">
    <property type="term" value="C:plasma membrane"/>
    <property type="evidence" value="ECO:0007669"/>
    <property type="project" value="UniProtKB-SubCell"/>
</dbReference>
<protein>
    <submittedName>
        <fullName evidence="21">Penicillin-binding protein 1A</fullName>
    </submittedName>
</protein>
<evidence type="ECO:0000256" key="9">
    <source>
        <dbReference type="ARBA" id="ARBA00022679"/>
    </source>
</evidence>
<dbReference type="PANTHER" id="PTHR32282:SF11">
    <property type="entry name" value="PENICILLIN-BINDING PROTEIN 1B"/>
    <property type="match status" value="1"/>
</dbReference>
<evidence type="ECO:0000256" key="7">
    <source>
        <dbReference type="ARBA" id="ARBA00022670"/>
    </source>
</evidence>
<dbReference type="InterPro" id="IPR050396">
    <property type="entry name" value="Glycosyltr_51/Transpeptidase"/>
</dbReference>
<dbReference type="EMBL" id="FOYQ01000001">
    <property type="protein sequence ID" value="SFR31595.1"/>
    <property type="molecule type" value="Genomic_DNA"/>
</dbReference>
<dbReference type="AlphaFoldDB" id="A0A1I6FNS8"/>
<dbReference type="GO" id="GO:0006508">
    <property type="term" value="P:proteolysis"/>
    <property type="evidence" value="ECO:0007669"/>
    <property type="project" value="UniProtKB-KW"/>
</dbReference>
<evidence type="ECO:0000256" key="12">
    <source>
        <dbReference type="ARBA" id="ARBA00022984"/>
    </source>
</evidence>
<comment type="catalytic activity">
    <reaction evidence="17">
        <text>[GlcNAc-(1-&gt;4)-Mur2Ac(oyl-L-Ala-gamma-D-Glu-L-Lys-D-Ala-D-Ala)](n)-di-trans,octa-cis-undecaprenyl diphosphate + beta-D-GlcNAc-(1-&gt;4)-Mur2Ac(oyl-L-Ala-gamma-D-Glu-L-Lys-D-Ala-D-Ala)-di-trans,octa-cis-undecaprenyl diphosphate = [GlcNAc-(1-&gt;4)-Mur2Ac(oyl-L-Ala-gamma-D-Glu-L-Lys-D-Ala-D-Ala)](n+1)-di-trans,octa-cis-undecaprenyl diphosphate + di-trans,octa-cis-undecaprenyl diphosphate + H(+)</text>
        <dbReference type="Rhea" id="RHEA:23708"/>
        <dbReference type="Rhea" id="RHEA-COMP:9602"/>
        <dbReference type="Rhea" id="RHEA-COMP:9603"/>
        <dbReference type="ChEBI" id="CHEBI:15378"/>
        <dbReference type="ChEBI" id="CHEBI:58405"/>
        <dbReference type="ChEBI" id="CHEBI:60033"/>
        <dbReference type="ChEBI" id="CHEBI:78435"/>
        <dbReference type="EC" id="2.4.99.28"/>
    </reaction>
</comment>
<evidence type="ECO:0000256" key="18">
    <source>
        <dbReference type="SAM" id="Phobius"/>
    </source>
</evidence>
<dbReference type="Gene3D" id="1.10.3810.10">
    <property type="entry name" value="Biosynthetic peptidoglycan transglycosylase-like"/>
    <property type="match status" value="1"/>
</dbReference>
<dbReference type="GO" id="GO:0008360">
    <property type="term" value="P:regulation of cell shape"/>
    <property type="evidence" value="ECO:0007669"/>
    <property type="project" value="UniProtKB-KW"/>
</dbReference>
<dbReference type="InterPro" id="IPR012338">
    <property type="entry name" value="Beta-lactam/transpept-like"/>
</dbReference>
<accession>A0A1I6FNS8</accession>
<feature type="domain" description="Penicillin-binding protein transpeptidase" evidence="19">
    <location>
        <begin position="421"/>
        <end position="658"/>
    </location>
</feature>
<comment type="subcellular location">
    <subcellularLocation>
        <location evidence="1">Cell membrane</location>
    </subcellularLocation>
</comment>
<dbReference type="Pfam" id="PF00912">
    <property type="entry name" value="Transgly"/>
    <property type="match status" value="1"/>
</dbReference>
<evidence type="ECO:0000259" key="20">
    <source>
        <dbReference type="Pfam" id="PF00912"/>
    </source>
</evidence>
<keyword evidence="14" id="KW-0511">Multifunctional enzyme</keyword>
<evidence type="ECO:0000259" key="19">
    <source>
        <dbReference type="Pfam" id="PF00905"/>
    </source>
</evidence>
<keyword evidence="8" id="KW-0328">Glycosyltransferase</keyword>
<keyword evidence="9" id="KW-0808">Transferase</keyword>
<keyword evidence="10" id="KW-0378">Hydrolase</keyword>
<comment type="pathway">
    <text evidence="2">Cell wall biogenesis; peptidoglycan biosynthesis.</text>
</comment>
<gene>
    <name evidence="21" type="ORF">SAMN04490243_0287</name>
</gene>
<keyword evidence="18" id="KW-0812">Transmembrane</keyword>
<dbReference type="OrthoDB" id="9766909at2"/>
<evidence type="ECO:0000256" key="16">
    <source>
        <dbReference type="ARBA" id="ARBA00034000"/>
    </source>
</evidence>
<keyword evidence="18" id="KW-1133">Transmembrane helix</keyword>
<evidence type="ECO:0000313" key="22">
    <source>
        <dbReference type="Proteomes" id="UP000199534"/>
    </source>
</evidence>
<feature type="domain" description="Glycosyl transferase family 51" evidence="20">
    <location>
        <begin position="74"/>
        <end position="245"/>
    </location>
</feature>
<dbReference type="GO" id="GO:0009252">
    <property type="term" value="P:peptidoglycan biosynthetic process"/>
    <property type="evidence" value="ECO:0007669"/>
    <property type="project" value="UniProtKB-KW"/>
</dbReference>
<comment type="catalytic activity">
    <reaction evidence="16">
        <text>Preferential cleavage: (Ac)2-L-Lys-D-Ala-|-D-Ala. Also transpeptidation of peptidyl-alanyl moieties that are N-acyl substituents of D-alanine.</text>
        <dbReference type="EC" id="3.4.16.4"/>
    </reaction>
</comment>
<reference evidence="21 22" key="1">
    <citation type="submission" date="2016-10" db="EMBL/GenBank/DDBJ databases">
        <authorList>
            <person name="de Groot N.N."/>
        </authorList>
    </citation>
    <scope>NUCLEOTIDE SEQUENCE [LARGE SCALE GENOMIC DNA]</scope>
    <source>
        <strain evidence="21 22">DSM 21019</strain>
    </source>
</reference>
<keyword evidence="13 18" id="KW-0472">Membrane</keyword>
<dbReference type="RefSeq" id="WP_092980097.1">
    <property type="nucleotide sequence ID" value="NZ_FOYQ01000001.1"/>
</dbReference>
<evidence type="ECO:0000256" key="3">
    <source>
        <dbReference type="ARBA" id="ARBA00007090"/>
    </source>
</evidence>
<dbReference type="Pfam" id="PF00905">
    <property type="entry name" value="Transpeptidase"/>
    <property type="match status" value="1"/>
</dbReference>
<evidence type="ECO:0000256" key="17">
    <source>
        <dbReference type="ARBA" id="ARBA00049902"/>
    </source>
</evidence>
<evidence type="ECO:0000256" key="8">
    <source>
        <dbReference type="ARBA" id="ARBA00022676"/>
    </source>
</evidence>
<keyword evidence="7" id="KW-0645">Protease</keyword>
<comment type="similarity">
    <text evidence="4">In the N-terminal section; belongs to the glycosyltransferase 51 family.</text>
</comment>
<dbReference type="InterPro" id="IPR036950">
    <property type="entry name" value="PBP_transglycosylase"/>
</dbReference>
<evidence type="ECO:0000256" key="14">
    <source>
        <dbReference type="ARBA" id="ARBA00023268"/>
    </source>
</evidence>
<dbReference type="InterPro" id="IPR001460">
    <property type="entry name" value="PCN-bd_Tpept"/>
</dbReference>
<dbReference type="GO" id="GO:0009002">
    <property type="term" value="F:serine-type D-Ala-D-Ala carboxypeptidase activity"/>
    <property type="evidence" value="ECO:0007669"/>
    <property type="project" value="UniProtKB-EC"/>
</dbReference>
<dbReference type="PANTHER" id="PTHR32282">
    <property type="entry name" value="BINDING PROTEIN TRANSPEPTIDASE, PUTATIVE-RELATED"/>
    <property type="match status" value="1"/>
</dbReference>
<evidence type="ECO:0000256" key="5">
    <source>
        <dbReference type="ARBA" id="ARBA00022475"/>
    </source>
</evidence>
<keyword evidence="5" id="KW-1003">Cell membrane</keyword>
<evidence type="ECO:0000256" key="4">
    <source>
        <dbReference type="ARBA" id="ARBA00007739"/>
    </source>
</evidence>
<comment type="similarity">
    <text evidence="3">In the C-terminal section; belongs to the transpeptidase family.</text>
</comment>